<gene>
    <name evidence="2" type="ORF">DWX94_07860</name>
</gene>
<name>A0A412IRR0_9FIRM</name>
<dbReference type="Proteomes" id="UP000283295">
    <property type="component" value="Unassembled WGS sequence"/>
</dbReference>
<protein>
    <submittedName>
        <fullName evidence="2">Sodium:proton antiporter</fullName>
    </submittedName>
</protein>
<feature type="transmembrane region" description="Helical" evidence="1">
    <location>
        <begin position="6"/>
        <end position="27"/>
    </location>
</feature>
<dbReference type="EMBL" id="QRVK01000016">
    <property type="protein sequence ID" value="RGS42781.1"/>
    <property type="molecule type" value="Genomic_DNA"/>
</dbReference>
<proteinExistence type="predicted"/>
<feature type="transmembrane region" description="Helical" evidence="1">
    <location>
        <begin position="262"/>
        <end position="281"/>
    </location>
</feature>
<evidence type="ECO:0000313" key="3">
    <source>
        <dbReference type="Proteomes" id="UP000283295"/>
    </source>
</evidence>
<dbReference type="OrthoDB" id="9765532at2"/>
<keyword evidence="1" id="KW-1133">Transmembrane helix</keyword>
<sequence length="482" mass="52794">MKNKLFLGLGTFISLIGLSQINVLAASSESGSKSLGAELPITWCIPFVCMLLCIAVMPLIAGEWWDKHKQWAVAGWSLLFLIPFAIFHGFGTMGEQLLEVMIGDYLTFIVLLFALFCVAGNISLEGDLAGTPKLNVILLLIGTLLSSWIGTTGASMLMIRPIIKANKWRRRKVQIIVFFIFLVSNIGGCLTPVGDPPLLMGFMNGVDFFWSLRLAKVMGVNLIILLTVFFFLDTRAYKKDIADGRVQPVFDKDTKKPVRLKGAHNIIFLVMIVGAVILSGVLPMKFPVFAKGINFCEGVTLSWASIIEIVIMLAAALLSFKTTSKKVRKANNFTWGAIEEVAILFIGIFITMIPALLILKARGSELGLTHPAQFFWMTGLLSSFLDNTPTYLVFFTTAASSGFTEGISTAMGIVPQVMLMAISCGAVFMGANTYIGNAPNFMVRSIAEENGIKMPSFVGYLAWSVAILVPTFFIDTLLFFLH</sequence>
<feature type="transmembrane region" description="Helical" evidence="1">
    <location>
        <begin position="136"/>
        <end position="163"/>
    </location>
</feature>
<feature type="transmembrane region" description="Helical" evidence="1">
    <location>
        <begin position="417"/>
        <end position="437"/>
    </location>
</feature>
<reference evidence="2 3" key="1">
    <citation type="submission" date="2018-08" db="EMBL/GenBank/DDBJ databases">
        <title>A genome reference for cultivated species of the human gut microbiota.</title>
        <authorList>
            <person name="Zou Y."/>
            <person name="Xue W."/>
            <person name="Luo G."/>
        </authorList>
    </citation>
    <scope>NUCLEOTIDE SEQUENCE [LARGE SCALE GENOMIC DNA]</scope>
    <source>
        <strain evidence="2 3">AF22-21</strain>
    </source>
</reference>
<accession>A0A412IRR0</accession>
<feature type="transmembrane region" description="Helical" evidence="1">
    <location>
        <begin position="301"/>
        <end position="320"/>
    </location>
</feature>
<keyword evidence="1" id="KW-0472">Membrane</keyword>
<feature type="transmembrane region" description="Helical" evidence="1">
    <location>
        <begin position="73"/>
        <end position="93"/>
    </location>
</feature>
<comment type="caution">
    <text evidence="2">The sequence shown here is derived from an EMBL/GenBank/DDBJ whole genome shotgun (WGS) entry which is preliminary data.</text>
</comment>
<keyword evidence="1" id="KW-0812">Transmembrane</keyword>
<evidence type="ECO:0000313" key="2">
    <source>
        <dbReference type="EMBL" id="RGS42781.1"/>
    </source>
</evidence>
<feature type="transmembrane region" description="Helical" evidence="1">
    <location>
        <begin position="457"/>
        <end position="481"/>
    </location>
</feature>
<feature type="transmembrane region" description="Helical" evidence="1">
    <location>
        <begin position="214"/>
        <end position="232"/>
    </location>
</feature>
<organism evidence="2 3">
    <name type="scientific">Coprococcus eutactus</name>
    <dbReference type="NCBI Taxonomy" id="33043"/>
    <lineage>
        <taxon>Bacteria</taxon>
        <taxon>Bacillati</taxon>
        <taxon>Bacillota</taxon>
        <taxon>Clostridia</taxon>
        <taxon>Lachnospirales</taxon>
        <taxon>Lachnospiraceae</taxon>
        <taxon>Coprococcus</taxon>
    </lineage>
</organism>
<evidence type="ECO:0000256" key="1">
    <source>
        <dbReference type="SAM" id="Phobius"/>
    </source>
</evidence>
<feature type="transmembrane region" description="Helical" evidence="1">
    <location>
        <begin position="105"/>
        <end position="124"/>
    </location>
</feature>
<dbReference type="Pfam" id="PF16980">
    <property type="entry name" value="CitMHS_2"/>
    <property type="match status" value="1"/>
</dbReference>
<feature type="transmembrane region" description="Helical" evidence="1">
    <location>
        <begin position="341"/>
        <end position="359"/>
    </location>
</feature>
<dbReference type="InterPro" id="IPR031566">
    <property type="entry name" value="CitMHS_2"/>
</dbReference>
<feature type="transmembrane region" description="Helical" evidence="1">
    <location>
        <begin position="39"/>
        <end position="61"/>
    </location>
</feature>
<feature type="transmembrane region" description="Helical" evidence="1">
    <location>
        <begin position="175"/>
        <end position="194"/>
    </location>
</feature>
<feature type="transmembrane region" description="Helical" evidence="1">
    <location>
        <begin position="374"/>
        <end position="396"/>
    </location>
</feature>
<dbReference type="AlphaFoldDB" id="A0A412IRR0"/>